<dbReference type="STRING" id="28173.VIBNI_A1605"/>
<dbReference type="PATRIC" id="fig|1260221.3.peg.1534"/>
<protein>
    <submittedName>
        <fullName evidence="1">Uncharacterized protein</fullName>
    </submittedName>
</protein>
<name>U4JXR5_9VIBR</name>
<dbReference type="AlphaFoldDB" id="U4JXR5"/>
<gene>
    <name evidence="1" type="ORF">VIBNI_A1605</name>
</gene>
<organism evidence="1 2">
    <name type="scientific">Vibrio nigripulchritudo</name>
    <dbReference type="NCBI Taxonomy" id="28173"/>
    <lineage>
        <taxon>Bacteria</taxon>
        <taxon>Pseudomonadati</taxon>
        <taxon>Pseudomonadota</taxon>
        <taxon>Gammaproteobacteria</taxon>
        <taxon>Vibrionales</taxon>
        <taxon>Vibrionaceae</taxon>
        <taxon>Vibrio</taxon>
    </lineage>
</organism>
<dbReference type="KEGG" id="vni:VIBNI_A1605"/>
<reference evidence="1 2" key="1">
    <citation type="journal article" date="2013" name="ISME J.">
        <title>Comparative genomics of pathogenic lineages of Vibrio nigripulchritudo identifies virulence-associated traits.</title>
        <authorList>
            <person name="Goudenege D."/>
            <person name="Labreuche Y."/>
            <person name="Krin E."/>
            <person name="Ansquer D."/>
            <person name="Mangenot S."/>
            <person name="Calteau A."/>
            <person name="Medigue C."/>
            <person name="Mazel D."/>
            <person name="Polz M.F."/>
            <person name="Le Roux F."/>
        </authorList>
    </citation>
    <scope>NUCLEOTIDE SEQUENCE [LARGE SCALE GENOMIC DNA]</scope>
    <source>
        <strain evidence="2">SnF1</strain>
    </source>
</reference>
<dbReference type="RefSeq" id="WP_022550621.1">
    <property type="nucleotide sequence ID" value="NC_022528.1"/>
</dbReference>
<dbReference type="Proteomes" id="UP000016895">
    <property type="component" value="Chromosome 1"/>
</dbReference>
<accession>U4JXR5</accession>
<evidence type="ECO:0000313" key="2">
    <source>
        <dbReference type="Proteomes" id="UP000016895"/>
    </source>
</evidence>
<keyword evidence="2" id="KW-1185">Reference proteome</keyword>
<sequence length="123" mass="14028">MKTPCIMTLDLHHYLAEQDRLDEVHAALEIIKNELTCDLLSNKGVLVGGQKWGFDDVLSTAFETEEFCDTCIALAANRDNPEGFLAQRQRYHFMIESAAETLASELAEPIYQSRKYGGFYDYR</sequence>
<evidence type="ECO:0000313" key="1">
    <source>
        <dbReference type="EMBL" id="CCO57720.1"/>
    </source>
</evidence>
<proteinExistence type="predicted"/>
<dbReference type="OrthoDB" id="9880652at2"/>
<dbReference type="EMBL" id="FO203526">
    <property type="protein sequence ID" value="CCO57720.1"/>
    <property type="molecule type" value="Genomic_DNA"/>
</dbReference>